<feature type="binding site" evidence="13">
    <location>
        <position position="181"/>
    </location>
    <ligand>
        <name>phosphoenolpyruvate</name>
        <dbReference type="ChEBI" id="CHEBI:58702"/>
    </ligand>
</feature>
<comment type="pathway">
    <text evidence="1 13">Metabolic intermediate biosynthesis; chorismate biosynthesis; chorismate from D-erythrose 4-phosphate and phosphoenolpyruvate: step 6/7.</text>
</comment>
<dbReference type="InterPro" id="IPR011994">
    <property type="entry name" value="Cytidylate_kinase_dom"/>
</dbReference>
<evidence type="ECO:0000313" key="18">
    <source>
        <dbReference type="EMBL" id="RFP80848.1"/>
    </source>
</evidence>
<dbReference type="HAMAP" id="MF_00238">
    <property type="entry name" value="Cytidyl_kinase_type1"/>
    <property type="match status" value="1"/>
</dbReference>
<feature type="region of interest" description="Disordered" evidence="15">
    <location>
        <begin position="390"/>
        <end position="415"/>
    </location>
</feature>
<feature type="active site" description="Proton acceptor" evidence="13">
    <location>
        <position position="332"/>
    </location>
</feature>
<dbReference type="GO" id="GO:0008652">
    <property type="term" value="P:amino acid biosynthetic process"/>
    <property type="evidence" value="ECO:0007669"/>
    <property type="project" value="UniProtKB-KW"/>
</dbReference>
<evidence type="ECO:0000256" key="10">
    <source>
        <dbReference type="ARBA" id="ARBA00044633"/>
    </source>
</evidence>
<proteinExistence type="inferred from homology"/>
<dbReference type="GO" id="GO:0009423">
    <property type="term" value="P:chorismate biosynthetic process"/>
    <property type="evidence" value="ECO:0007669"/>
    <property type="project" value="UniProtKB-UniRule"/>
</dbReference>
<dbReference type="InterPro" id="IPR006264">
    <property type="entry name" value="EPSP_synthase"/>
</dbReference>
<evidence type="ECO:0000256" key="11">
    <source>
        <dbReference type="ARBA" id="ARBA00047615"/>
    </source>
</evidence>
<comment type="similarity">
    <text evidence="3 13">Belongs to the EPSP synthase family.</text>
</comment>
<sequence>MFDIPSLDLPSLISAGGRVRLPGSKSISNRVLLLAALSEGPTLVEDLLDSDDTRVMLAALRQLGCAIEETGPASVRVQGLGGRLPVREAALFLGNAGTAMRPLTAALSLLAAAQGARFELSGVPRMHERPIGDLVDALRQLGCPVACLQNEGYPPLRLGDGTVHPLRLDEPIRVRGDVSSQFLTALLLALPLVAQERDAVIEVTTELISKPYIEITLKLLQRFGVDVRREGWQRFTIPRGSRYASPGRIAVEADASSASYFIALGAIAPATPGTDGVVIEGVGTDSIQGDIRFIEAARLMGAEVEGDGNRLRVRRGAWPLKAIDLDCNHIPDAAMTLAVMALYADGTTTLRNIASWRVKETDRIAAMAIEGRKLGATIEEGADFIRITPPAGPAAGPPQGGAAPSGSSEPHAVGSVGAHGWRRASIHTYDDHRVAMCFSLAAFNPAGLPVRIEDPKCVGKTFPDYFETLFGVCHTPAERIPVICIDGPTASGKGTLAAELASRLGYHLLDSGALYRLVGLAAEREGLSTTEADLREPAHAERLGRLAAGLDVRFTPGKTWLEGEDVTEALRAEPAGMAASRVSAVPQVRAALVDLQLQMRHLPGLVADGRDMGTVIFPGAPLKIYLTASAEQRAQRRHKQLISKGIPAILDDLLADLKARDARDMNRAHAPLKPAEDAVLLDNSELDIEQSVQFVLNRWHGQQAFPVR</sequence>
<feature type="binding site" evidence="13">
    <location>
        <position position="209"/>
    </location>
    <ligand>
        <name>3-phosphoshikimate</name>
        <dbReference type="ChEBI" id="CHEBI:145989"/>
    </ligand>
</feature>
<dbReference type="GO" id="GO:0036430">
    <property type="term" value="F:CMP kinase activity"/>
    <property type="evidence" value="ECO:0007669"/>
    <property type="project" value="RHEA"/>
</dbReference>
<reference evidence="18 19" key="1">
    <citation type="submission" date="2018-08" db="EMBL/GenBank/DDBJ databases">
        <title>Hydrogenophaga sp. LA-38 isolated from sludge.</title>
        <authorList>
            <person name="Im W.-T."/>
        </authorList>
    </citation>
    <scope>NUCLEOTIDE SEQUENCE [LARGE SCALE GENOMIC DNA]</scope>
    <source>
        <strain evidence="18 19">LA-38</strain>
    </source>
</reference>
<dbReference type="Gene3D" id="3.40.50.300">
    <property type="entry name" value="P-loop containing nucleotide triphosphate hydrolases"/>
    <property type="match status" value="1"/>
</dbReference>
<name>A0A372EME8_9BURK</name>
<dbReference type="GO" id="GO:0036431">
    <property type="term" value="F:dCMP kinase activity"/>
    <property type="evidence" value="ECO:0007669"/>
    <property type="project" value="InterPro"/>
</dbReference>
<comment type="similarity">
    <text evidence="2 14">Belongs to the cytidylate kinase family. Type 1 subfamily.</text>
</comment>
<feature type="binding site" evidence="13">
    <location>
        <position position="181"/>
    </location>
    <ligand>
        <name>3-phosphoshikimate</name>
        <dbReference type="ChEBI" id="CHEBI:145989"/>
    </ligand>
</feature>
<comment type="caution">
    <text evidence="18">The sequence shown here is derived from an EMBL/GenBank/DDBJ whole genome shotgun (WGS) entry which is preliminary data.</text>
</comment>
<feature type="binding site" evidence="14">
    <location>
        <begin position="487"/>
        <end position="495"/>
    </location>
    <ligand>
        <name>ATP</name>
        <dbReference type="ChEBI" id="CHEBI:30616"/>
    </ligand>
</feature>
<dbReference type="Proteomes" id="UP000261931">
    <property type="component" value="Unassembled WGS sequence"/>
</dbReference>
<keyword evidence="7 14" id="KW-0418">Kinase</keyword>
<evidence type="ECO:0000256" key="1">
    <source>
        <dbReference type="ARBA" id="ARBA00004811"/>
    </source>
</evidence>
<keyword evidence="4 13" id="KW-0028">Amino-acid biosynthesis</keyword>
<dbReference type="RefSeq" id="WP_116957595.1">
    <property type="nucleotide sequence ID" value="NZ_QVLS01000002.1"/>
</dbReference>
<feature type="binding site" evidence="13">
    <location>
        <position position="332"/>
    </location>
    <ligand>
        <name>3-phosphoshikimate</name>
        <dbReference type="ChEBI" id="CHEBI:145989"/>
    </ligand>
</feature>
<feature type="binding site" evidence="13">
    <location>
        <position position="179"/>
    </location>
    <ligand>
        <name>3-phosphoshikimate</name>
        <dbReference type="ChEBI" id="CHEBI:145989"/>
    </ligand>
</feature>
<comment type="subcellular location">
    <subcellularLocation>
        <location evidence="13">Cytoplasm</location>
    </subcellularLocation>
</comment>
<dbReference type="InterPro" id="IPR036968">
    <property type="entry name" value="Enolpyruvate_Tfrase_sf"/>
</dbReference>
<feature type="binding site" evidence="13">
    <location>
        <position position="30"/>
    </location>
    <ligand>
        <name>3-phosphoshikimate</name>
        <dbReference type="ChEBI" id="CHEBI:145989"/>
    </ligand>
</feature>
<dbReference type="AlphaFoldDB" id="A0A372EME8"/>
<feature type="domain" description="Cytidylate kinase" evidence="17">
    <location>
        <begin position="483"/>
        <end position="698"/>
    </location>
</feature>
<feature type="binding site" evidence="13">
    <location>
        <position position="25"/>
    </location>
    <ligand>
        <name>3-phosphoshikimate</name>
        <dbReference type="ChEBI" id="CHEBI:145989"/>
    </ligand>
</feature>
<evidence type="ECO:0000256" key="3">
    <source>
        <dbReference type="ARBA" id="ARBA00009948"/>
    </source>
</evidence>
<evidence type="ECO:0000256" key="2">
    <source>
        <dbReference type="ARBA" id="ARBA00009427"/>
    </source>
</evidence>
<dbReference type="InterPro" id="IPR027417">
    <property type="entry name" value="P-loop_NTPase"/>
</dbReference>
<dbReference type="EMBL" id="QVLS01000002">
    <property type="protein sequence ID" value="RFP80848.1"/>
    <property type="molecule type" value="Genomic_DNA"/>
</dbReference>
<feature type="binding site" evidence="13">
    <location>
        <position position="97"/>
    </location>
    <ligand>
        <name>phosphoenolpyruvate</name>
        <dbReference type="ChEBI" id="CHEBI:58702"/>
    </ligand>
</feature>
<dbReference type="EC" id="2.5.1.19" evidence="13"/>
<dbReference type="GO" id="GO:0009073">
    <property type="term" value="P:aromatic amino acid family biosynthetic process"/>
    <property type="evidence" value="ECO:0007669"/>
    <property type="project" value="UniProtKB-KW"/>
</dbReference>
<dbReference type="SUPFAM" id="SSF52540">
    <property type="entry name" value="P-loop containing nucleoside triphosphate hydrolases"/>
    <property type="match status" value="1"/>
</dbReference>
<evidence type="ECO:0000256" key="12">
    <source>
        <dbReference type="ARBA" id="ARBA00048478"/>
    </source>
</evidence>
<evidence type="ECO:0000313" key="19">
    <source>
        <dbReference type="Proteomes" id="UP000261931"/>
    </source>
</evidence>
<dbReference type="CDD" id="cd02020">
    <property type="entry name" value="CMPK"/>
    <property type="match status" value="1"/>
</dbReference>
<comment type="catalytic activity">
    <reaction evidence="10">
        <text>3-phosphoshikimate + phosphoenolpyruvate = 5-O-(1-carboxyvinyl)-3-phosphoshikimate + phosphate</text>
        <dbReference type="Rhea" id="RHEA:21256"/>
        <dbReference type="ChEBI" id="CHEBI:43474"/>
        <dbReference type="ChEBI" id="CHEBI:57701"/>
        <dbReference type="ChEBI" id="CHEBI:58702"/>
        <dbReference type="ChEBI" id="CHEBI:145989"/>
        <dbReference type="EC" id="2.5.1.19"/>
    </reaction>
    <physiologicalReaction direction="left-to-right" evidence="10">
        <dbReference type="Rhea" id="RHEA:21257"/>
    </physiologicalReaction>
</comment>
<dbReference type="SUPFAM" id="SSF55205">
    <property type="entry name" value="EPT/RTPC-like"/>
    <property type="match status" value="1"/>
</dbReference>
<dbReference type="Pfam" id="PF00275">
    <property type="entry name" value="EPSP_synthase"/>
    <property type="match status" value="1"/>
</dbReference>
<feature type="binding site" evidence="13">
    <location>
        <position position="433"/>
    </location>
    <ligand>
        <name>phosphoenolpyruvate</name>
        <dbReference type="ChEBI" id="CHEBI:58702"/>
    </ligand>
</feature>
<keyword evidence="19" id="KW-1185">Reference proteome</keyword>
<keyword evidence="9 13" id="KW-0057">Aromatic amino acid biosynthesis</keyword>
<dbReference type="Gene3D" id="3.65.10.10">
    <property type="entry name" value="Enolpyruvate transferase domain"/>
    <property type="match status" value="2"/>
</dbReference>
<feature type="binding site" evidence="13">
    <location>
        <position position="26"/>
    </location>
    <ligand>
        <name>3-phosphoshikimate</name>
        <dbReference type="ChEBI" id="CHEBI:145989"/>
    </ligand>
</feature>
<dbReference type="GO" id="GO:0006220">
    <property type="term" value="P:pyrimidine nucleotide metabolic process"/>
    <property type="evidence" value="ECO:0007669"/>
    <property type="project" value="UniProtKB-UniRule"/>
</dbReference>
<keyword evidence="13" id="KW-0963">Cytoplasm</keyword>
<dbReference type="InterPro" id="IPR001986">
    <property type="entry name" value="Enolpyruvate_Tfrase_dom"/>
</dbReference>
<dbReference type="PANTHER" id="PTHR21090">
    <property type="entry name" value="AROM/DEHYDROQUINATE SYNTHASE"/>
    <property type="match status" value="1"/>
</dbReference>
<evidence type="ECO:0000256" key="6">
    <source>
        <dbReference type="ARBA" id="ARBA00022741"/>
    </source>
</evidence>
<dbReference type="Pfam" id="PF02224">
    <property type="entry name" value="Cytidylate_kin"/>
    <property type="match status" value="1"/>
</dbReference>
<dbReference type="InterPro" id="IPR023193">
    <property type="entry name" value="EPSP_synthase_CS"/>
</dbReference>
<evidence type="ECO:0000259" key="16">
    <source>
        <dbReference type="Pfam" id="PF00275"/>
    </source>
</evidence>
<evidence type="ECO:0000256" key="15">
    <source>
        <dbReference type="SAM" id="MobiDB-lite"/>
    </source>
</evidence>
<keyword evidence="8 14" id="KW-0067">ATP-binding</keyword>
<dbReference type="NCBIfam" id="NF008816">
    <property type="entry name" value="PRK11860.1"/>
    <property type="match status" value="1"/>
</dbReference>
<feature type="binding site" evidence="13">
    <location>
        <position position="359"/>
    </location>
    <ligand>
        <name>3-phosphoshikimate</name>
        <dbReference type="ChEBI" id="CHEBI:145989"/>
    </ligand>
</feature>
<evidence type="ECO:0000256" key="9">
    <source>
        <dbReference type="ARBA" id="ARBA00023141"/>
    </source>
</evidence>
<dbReference type="GO" id="GO:0005737">
    <property type="term" value="C:cytoplasm"/>
    <property type="evidence" value="ECO:0007669"/>
    <property type="project" value="UniProtKB-SubCell"/>
</dbReference>
<organism evidence="18 19">
    <name type="scientific">Hydrogenophaga borbori</name>
    <dbReference type="NCBI Taxonomy" id="2294117"/>
    <lineage>
        <taxon>Bacteria</taxon>
        <taxon>Pseudomonadati</taxon>
        <taxon>Pseudomonadota</taxon>
        <taxon>Betaproteobacteria</taxon>
        <taxon>Burkholderiales</taxon>
        <taxon>Comamonadaceae</taxon>
        <taxon>Hydrogenophaga</taxon>
    </lineage>
</organism>
<feature type="binding site" evidence="13">
    <location>
        <position position="460"/>
    </location>
    <ligand>
        <name>phosphoenolpyruvate</name>
        <dbReference type="ChEBI" id="CHEBI:58702"/>
    </ligand>
</feature>
<evidence type="ECO:0000256" key="5">
    <source>
        <dbReference type="ARBA" id="ARBA00022679"/>
    </source>
</evidence>
<protein>
    <recommendedName>
        <fullName evidence="13 14">Multifunctional fusion protein</fullName>
    </recommendedName>
    <domain>
        <recommendedName>
            <fullName evidence="13">3-phosphoshikimate 1-carboxyvinyltransferase</fullName>
            <ecNumber evidence="13">2.5.1.19</ecNumber>
        </recommendedName>
        <alternativeName>
            <fullName evidence="13">5-enolpyruvylshikimate-3-phosphate synthase</fullName>
            <shortName evidence="13">EPSP synthase</shortName>
            <shortName evidence="13">EPSPS</shortName>
        </alternativeName>
    </domain>
    <domain>
        <recommendedName>
            <fullName evidence="14">Cytidylate kinase</fullName>
            <shortName evidence="14">CK</shortName>
            <ecNumber evidence="14">2.7.4.25</ecNumber>
        </recommendedName>
        <alternativeName>
            <fullName evidence="14">Cytidine monophosphate kinase</fullName>
            <shortName evidence="14">CMP kinase</shortName>
        </alternativeName>
    </domain>
</protein>
<comment type="catalytic activity">
    <reaction evidence="12 14">
        <text>CMP + ATP = CDP + ADP</text>
        <dbReference type="Rhea" id="RHEA:11600"/>
        <dbReference type="ChEBI" id="CHEBI:30616"/>
        <dbReference type="ChEBI" id="CHEBI:58069"/>
        <dbReference type="ChEBI" id="CHEBI:60377"/>
        <dbReference type="ChEBI" id="CHEBI:456216"/>
        <dbReference type="EC" id="2.7.4.25"/>
    </reaction>
</comment>
<dbReference type="EC" id="2.7.4.25" evidence="14"/>
<dbReference type="NCBIfam" id="TIGR00017">
    <property type="entry name" value="cmk"/>
    <property type="match status" value="1"/>
</dbReference>
<evidence type="ECO:0000256" key="14">
    <source>
        <dbReference type="HAMAP-Rule" id="MF_00238"/>
    </source>
</evidence>
<feature type="binding site" evidence="13">
    <location>
        <position position="180"/>
    </location>
    <ligand>
        <name>3-phosphoshikimate</name>
        <dbReference type="ChEBI" id="CHEBI:145989"/>
    </ligand>
</feature>
<comment type="subunit">
    <text evidence="13">Monomer.</text>
</comment>
<gene>
    <name evidence="14" type="primary">cmk</name>
    <name evidence="13" type="synonym">aroA</name>
    <name evidence="18" type="ORF">DY262_03430</name>
</gene>
<evidence type="ECO:0000256" key="4">
    <source>
        <dbReference type="ARBA" id="ARBA00022605"/>
    </source>
</evidence>
<dbReference type="GO" id="GO:0003866">
    <property type="term" value="F:3-phosphoshikimate 1-carboxyvinyltransferase activity"/>
    <property type="evidence" value="ECO:0007669"/>
    <property type="project" value="UniProtKB-UniRule"/>
</dbReference>
<comment type="function">
    <text evidence="13">Catalyzes the transfer of the enolpyruvyl moiety of phosphoenolpyruvate (PEP) to the 5-hydroxyl of shikimate-3-phosphate (S3P) to produce enolpyruvyl shikimate-3-phosphate and inorganic phosphate.</text>
</comment>
<dbReference type="InterPro" id="IPR003136">
    <property type="entry name" value="Cytidylate_kin"/>
</dbReference>
<comment type="catalytic activity">
    <reaction evidence="11 14">
        <text>dCMP + ATP = dCDP + ADP</text>
        <dbReference type="Rhea" id="RHEA:25094"/>
        <dbReference type="ChEBI" id="CHEBI:30616"/>
        <dbReference type="ChEBI" id="CHEBI:57566"/>
        <dbReference type="ChEBI" id="CHEBI:58593"/>
        <dbReference type="ChEBI" id="CHEBI:456216"/>
        <dbReference type="EC" id="2.7.4.25"/>
    </reaction>
</comment>
<keyword evidence="6 14" id="KW-0547">Nucleotide-binding</keyword>
<dbReference type="UniPathway" id="UPA00053">
    <property type="reaction ID" value="UER00089"/>
</dbReference>
<evidence type="ECO:0000259" key="17">
    <source>
        <dbReference type="Pfam" id="PF02224"/>
    </source>
</evidence>
<dbReference type="CDD" id="cd01556">
    <property type="entry name" value="EPSP_synthase"/>
    <property type="match status" value="1"/>
</dbReference>
<evidence type="ECO:0000256" key="13">
    <source>
        <dbReference type="HAMAP-Rule" id="MF_00210"/>
    </source>
</evidence>
<feature type="binding site" evidence="13">
    <location>
        <position position="363"/>
    </location>
    <ligand>
        <name>phosphoenolpyruvate</name>
        <dbReference type="ChEBI" id="CHEBI:58702"/>
    </ligand>
</feature>
<accession>A0A372EME8</accession>
<feature type="binding site" evidence="13">
    <location>
        <position position="25"/>
    </location>
    <ligand>
        <name>phosphoenolpyruvate</name>
        <dbReference type="ChEBI" id="CHEBI:58702"/>
    </ligand>
</feature>
<dbReference type="HAMAP" id="MF_00210">
    <property type="entry name" value="EPSP_synth"/>
    <property type="match status" value="1"/>
</dbReference>
<comment type="caution">
    <text evidence="13">Lacks conserved residue(s) required for the propagation of feature annotation.</text>
</comment>
<dbReference type="NCBIfam" id="TIGR01356">
    <property type="entry name" value="aroA"/>
    <property type="match status" value="1"/>
</dbReference>
<dbReference type="GO" id="GO:0005524">
    <property type="term" value="F:ATP binding"/>
    <property type="evidence" value="ECO:0007669"/>
    <property type="project" value="UniProtKB-UniRule"/>
</dbReference>
<feature type="domain" description="Enolpyruvate transferase" evidence="16">
    <location>
        <begin position="17"/>
        <end position="469"/>
    </location>
</feature>
<keyword evidence="5 13" id="KW-0808">Transferase</keyword>
<evidence type="ECO:0000256" key="7">
    <source>
        <dbReference type="ARBA" id="ARBA00022777"/>
    </source>
</evidence>
<feature type="binding site" evidence="13">
    <location>
        <position position="129"/>
    </location>
    <ligand>
        <name>phosphoenolpyruvate</name>
        <dbReference type="ChEBI" id="CHEBI:58702"/>
    </ligand>
</feature>
<dbReference type="PANTHER" id="PTHR21090:SF5">
    <property type="entry name" value="PENTAFUNCTIONAL AROM POLYPEPTIDE"/>
    <property type="match status" value="1"/>
</dbReference>
<evidence type="ECO:0000256" key="8">
    <source>
        <dbReference type="ARBA" id="ARBA00022840"/>
    </source>
</evidence>
<dbReference type="PROSITE" id="PS00104">
    <property type="entry name" value="EPSP_SYNTHASE_1"/>
    <property type="match status" value="1"/>
</dbReference>
<dbReference type="InterPro" id="IPR013792">
    <property type="entry name" value="RNA3'P_cycl/enolpyr_Trfase_a/b"/>
</dbReference>